<dbReference type="Pfam" id="PF13102">
    <property type="entry name" value="Phage_int_SAM_5"/>
    <property type="match status" value="1"/>
</dbReference>
<comment type="similarity">
    <text evidence="1">Belongs to the 'phage' integrase family.</text>
</comment>
<evidence type="ECO:0000259" key="4">
    <source>
        <dbReference type="PROSITE" id="PS51898"/>
    </source>
</evidence>
<evidence type="ECO:0000256" key="2">
    <source>
        <dbReference type="ARBA" id="ARBA00023125"/>
    </source>
</evidence>
<evidence type="ECO:0000256" key="1">
    <source>
        <dbReference type="ARBA" id="ARBA00008857"/>
    </source>
</evidence>
<dbReference type="AlphaFoldDB" id="A0A212J5K4"/>
<dbReference type="InterPro" id="IPR050090">
    <property type="entry name" value="Tyrosine_recombinase_XerCD"/>
</dbReference>
<dbReference type="GO" id="GO:0015074">
    <property type="term" value="P:DNA integration"/>
    <property type="evidence" value="ECO:0007669"/>
    <property type="project" value="InterPro"/>
</dbReference>
<gene>
    <name evidence="5" type="ORF">KL86DYS2_10783</name>
</gene>
<protein>
    <recommendedName>
        <fullName evidence="4">Tyr recombinase domain-containing protein</fullName>
    </recommendedName>
</protein>
<dbReference type="InterPro" id="IPR025269">
    <property type="entry name" value="SAM-like_dom"/>
</dbReference>
<evidence type="ECO:0000313" key="5">
    <source>
        <dbReference type="EMBL" id="SBV94742.1"/>
    </source>
</evidence>
<dbReference type="EMBL" id="FLUL01000001">
    <property type="protein sequence ID" value="SBV94742.1"/>
    <property type="molecule type" value="Genomic_DNA"/>
</dbReference>
<dbReference type="SUPFAM" id="SSF56349">
    <property type="entry name" value="DNA breaking-rejoining enzymes"/>
    <property type="match status" value="1"/>
</dbReference>
<sequence>MIEAIPYLIDKRKDKTTIQFIIRLKGQRLRFVPGISVETKFWIDNSRWCKENKQYPDGYLNNLQIKKYKQLIEDTLNEFQEKLINPTQETFKKAIQNKIDDLNLTEGGTISESKQKEIDEYEKSQHFIHYAELFKSKSTKSKSTINTYSTAIKHLMEYQSKLNENSKTPISIKFADIDMNFYNSFRQYLLDKDLSKNHIGGILKNVIVFMNGAKEDNLYKWEKPKGFIVEKEDADTIALTIEEINKVYNLIFTEELIKEFYPDIYQNNLRSMIKSLTTERDRFLIGYCTALRISDYSRINDYNIEDGLISIWTKKKDKKVYLPMHRYLRDIIERNKGLKLPKISDQKHNDALKEIFKIAKVNNPIKTTITKGGKRIEDIKPKYELVTSHTARRSGATNMYRNGIDLLYISRLLGHSKIEQTVKYLKITTKELANSMKNNPYFTGE</sequence>
<dbReference type="Gene3D" id="1.10.443.10">
    <property type="entry name" value="Intergrase catalytic core"/>
    <property type="match status" value="1"/>
</dbReference>
<evidence type="ECO:0000256" key="3">
    <source>
        <dbReference type="ARBA" id="ARBA00023172"/>
    </source>
</evidence>
<dbReference type="InterPro" id="IPR011010">
    <property type="entry name" value="DNA_brk_join_enz"/>
</dbReference>
<reference evidence="5" key="1">
    <citation type="submission" date="2016-04" db="EMBL/GenBank/DDBJ databases">
        <authorList>
            <person name="Evans L.H."/>
            <person name="Alamgir A."/>
            <person name="Owens N."/>
            <person name="Weber N.D."/>
            <person name="Virtaneva K."/>
            <person name="Barbian K."/>
            <person name="Babar A."/>
            <person name="Rosenke K."/>
        </authorList>
    </citation>
    <scope>NUCLEOTIDE SEQUENCE</scope>
    <source>
        <strain evidence="5">86-2</strain>
    </source>
</reference>
<dbReference type="GO" id="GO:0003677">
    <property type="term" value="F:DNA binding"/>
    <property type="evidence" value="ECO:0007669"/>
    <property type="project" value="UniProtKB-KW"/>
</dbReference>
<dbReference type="InterPro" id="IPR010998">
    <property type="entry name" value="Integrase_recombinase_N"/>
</dbReference>
<keyword evidence="2" id="KW-0238">DNA-binding</keyword>
<dbReference type="PANTHER" id="PTHR30349">
    <property type="entry name" value="PHAGE INTEGRASE-RELATED"/>
    <property type="match status" value="1"/>
</dbReference>
<dbReference type="PROSITE" id="PS51898">
    <property type="entry name" value="TYR_RECOMBINASE"/>
    <property type="match status" value="1"/>
</dbReference>
<keyword evidence="3" id="KW-0233">DNA recombination</keyword>
<proteinExistence type="inferred from homology"/>
<dbReference type="InterPro" id="IPR013762">
    <property type="entry name" value="Integrase-like_cat_sf"/>
</dbReference>
<dbReference type="Pfam" id="PF00589">
    <property type="entry name" value="Phage_integrase"/>
    <property type="match status" value="1"/>
</dbReference>
<organism evidence="5">
    <name type="scientific">uncultured Dysgonomonas sp</name>
    <dbReference type="NCBI Taxonomy" id="206096"/>
    <lineage>
        <taxon>Bacteria</taxon>
        <taxon>Pseudomonadati</taxon>
        <taxon>Bacteroidota</taxon>
        <taxon>Bacteroidia</taxon>
        <taxon>Bacteroidales</taxon>
        <taxon>Dysgonomonadaceae</taxon>
        <taxon>Dysgonomonas</taxon>
        <taxon>environmental samples</taxon>
    </lineage>
</organism>
<name>A0A212J5K4_9BACT</name>
<feature type="domain" description="Tyr recombinase" evidence="4">
    <location>
        <begin position="255"/>
        <end position="437"/>
    </location>
</feature>
<dbReference type="Gene3D" id="1.10.150.130">
    <property type="match status" value="1"/>
</dbReference>
<dbReference type="GO" id="GO:0006310">
    <property type="term" value="P:DNA recombination"/>
    <property type="evidence" value="ECO:0007669"/>
    <property type="project" value="UniProtKB-KW"/>
</dbReference>
<dbReference type="InterPro" id="IPR002104">
    <property type="entry name" value="Integrase_catalytic"/>
</dbReference>
<dbReference type="PANTHER" id="PTHR30349:SF64">
    <property type="entry name" value="PROPHAGE INTEGRASE INTD-RELATED"/>
    <property type="match status" value="1"/>
</dbReference>
<dbReference type="RefSeq" id="WP_296947349.1">
    <property type="nucleotide sequence ID" value="NZ_LT599021.1"/>
</dbReference>
<accession>A0A212J5K4</accession>